<feature type="region of interest" description="Disordered" evidence="1">
    <location>
        <begin position="1"/>
        <end position="22"/>
    </location>
</feature>
<feature type="compositionally biased region" description="Polar residues" evidence="1">
    <location>
        <begin position="577"/>
        <end position="596"/>
    </location>
</feature>
<feature type="region of interest" description="Disordered" evidence="1">
    <location>
        <begin position="669"/>
        <end position="692"/>
    </location>
</feature>
<protein>
    <submittedName>
        <fullName evidence="2">Uncharacterized protein</fullName>
    </submittedName>
</protein>
<dbReference type="Proteomes" id="UP000054144">
    <property type="component" value="Unassembled WGS sequence"/>
</dbReference>
<feature type="compositionally biased region" description="Polar residues" evidence="1">
    <location>
        <begin position="337"/>
        <end position="346"/>
    </location>
</feature>
<feature type="compositionally biased region" description="Low complexity" evidence="1">
    <location>
        <begin position="421"/>
        <end position="433"/>
    </location>
</feature>
<dbReference type="EMBL" id="KN881618">
    <property type="protein sequence ID" value="KIY53388.1"/>
    <property type="molecule type" value="Genomic_DNA"/>
</dbReference>
<organism evidence="2 3">
    <name type="scientific">Fistulina hepatica ATCC 64428</name>
    <dbReference type="NCBI Taxonomy" id="1128425"/>
    <lineage>
        <taxon>Eukaryota</taxon>
        <taxon>Fungi</taxon>
        <taxon>Dikarya</taxon>
        <taxon>Basidiomycota</taxon>
        <taxon>Agaricomycotina</taxon>
        <taxon>Agaricomycetes</taxon>
        <taxon>Agaricomycetidae</taxon>
        <taxon>Agaricales</taxon>
        <taxon>Fistulinaceae</taxon>
        <taxon>Fistulina</taxon>
    </lineage>
</organism>
<accession>A0A0D7ARF6</accession>
<evidence type="ECO:0000313" key="2">
    <source>
        <dbReference type="EMBL" id="KIY53388.1"/>
    </source>
</evidence>
<reference evidence="2 3" key="1">
    <citation type="journal article" date="2015" name="Fungal Genet. Biol.">
        <title>Evolution of novel wood decay mechanisms in Agaricales revealed by the genome sequences of Fistulina hepatica and Cylindrobasidium torrendii.</title>
        <authorList>
            <person name="Floudas D."/>
            <person name="Held B.W."/>
            <person name="Riley R."/>
            <person name="Nagy L.G."/>
            <person name="Koehler G."/>
            <person name="Ransdell A.S."/>
            <person name="Younus H."/>
            <person name="Chow J."/>
            <person name="Chiniquy J."/>
            <person name="Lipzen A."/>
            <person name="Tritt A."/>
            <person name="Sun H."/>
            <person name="Haridas S."/>
            <person name="LaButti K."/>
            <person name="Ohm R.A."/>
            <person name="Kues U."/>
            <person name="Blanchette R.A."/>
            <person name="Grigoriev I.V."/>
            <person name="Minto R.E."/>
            <person name="Hibbett D.S."/>
        </authorList>
    </citation>
    <scope>NUCLEOTIDE SEQUENCE [LARGE SCALE GENOMIC DNA]</scope>
    <source>
        <strain evidence="2 3">ATCC 64428</strain>
    </source>
</reference>
<feature type="region of interest" description="Disordered" evidence="1">
    <location>
        <begin position="336"/>
        <end position="460"/>
    </location>
</feature>
<sequence length="692" mass="74915">MPTSSHASDNRPAASQLVAEDEDQEAVASRLLRSSSARYAVVSELDYASLPPIPHPINDVINNPSTSTASLSSVSTAQRSAYSVTVHNREHIASTDFPKANRGLDGNLTLDDNGDIGLPFESSQILRLRSDPSVASLLELYDEHGRLPVKAFDADEPVSATSDGRAQVKRNGSTLRQLLGDPLSLNFRKNPDVSGAEGDISWAERLLIGHEDKLSMRSVPSVSVARNDDSSEGSSVGLQTPVGDAHDFTIVSHEPSFSSHSAISSMNVEASDAADVSSNYNQNDTSLGNDLKTPRRASQIFGFLSEKRRSQNAILDSELEQMLIDNVRERALPQLPSYFSSPSSQGDHGACGSHFSDDSEDNVTPKTPRGSHQRSNSSNDGRASDTLMSIFKRSRSRSISSECSGDERPTLVPWTKRSRSRTSSTTSTGTRQRLTISRPLPQRRRRTATESSFATLDSQDEPQLQQACKVQLGARQFAVVLNASTQVIVTAPTPCHNEVAPSRLTLESARRKSAAASGPHGPRAPKKTLGSVSENRRPAFAERSNAAEDHFTRIPRRTRGPSGESRRSSAGYESRRASQTLSQSQGYRRSSRTSTKPAAAEKENGSGATGLSAKVELPSTPMRSSSQRSSLMAIVTPMCSIQPPASPAGSAELSPIGKQMMSDLRQQHLKARELQRKRSRSRIPQVFGSAYQ</sequence>
<keyword evidence="3" id="KW-1185">Reference proteome</keyword>
<evidence type="ECO:0000313" key="3">
    <source>
        <dbReference type="Proteomes" id="UP000054144"/>
    </source>
</evidence>
<evidence type="ECO:0000256" key="1">
    <source>
        <dbReference type="SAM" id="MobiDB-lite"/>
    </source>
</evidence>
<feature type="compositionally biased region" description="Polar residues" evidence="1">
    <location>
        <begin position="449"/>
        <end position="460"/>
    </location>
</feature>
<dbReference type="OrthoDB" id="3168838at2759"/>
<feature type="region of interest" description="Disordered" evidence="1">
    <location>
        <begin position="496"/>
        <end position="629"/>
    </location>
</feature>
<proteinExistence type="predicted"/>
<gene>
    <name evidence="2" type="ORF">FISHEDRAFT_55250</name>
</gene>
<dbReference type="AlphaFoldDB" id="A0A0D7ARF6"/>
<name>A0A0D7ARF6_9AGAR</name>
<feature type="compositionally biased region" description="Basic and acidic residues" evidence="1">
    <location>
        <begin position="534"/>
        <end position="552"/>
    </location>
</feature>